<dbReference type="RefSeq" id="WP_181612370.1">
    <property type="nucleotide sequence ID" value="NZ_BAABAM010000005.1"/>
</dbReference>
<dbReference type="Gene3D" id="3.20.20.140">
    <property type="entry name" value="Metal-dependent hydrolases"/>
    <property type="match status" value="1"/>
</dbReference>
<dbReference type="EC" id="3.5.4.1" evidence="2"/>
<keyword evidence="3" id="KW-1185">Reference proteome</keyword>
<evidence type="ECO:0000259" key="1">
    <source>
        <dbReference type="Pfam" id="PF07969"/>
    </source>
</evidence>
<protein>
    <submittedName>
        <fullName evidence="2">Cytosine deaminase</fullName>
        <ecNumber evidence="2">3.5.4.1</ecNumber>
    </submittedName>
</protein>
<name>A0A7W0CLW8_9ACTN</name>
<accession>A0A7W0CLW8</accession>
<reference evidence="2 3" key="1">
    <citation type="submission" date="2020-07" db="EMBL/GenBank/DDBJ databases">
        <title>Genomic Encyclopedia of Type Strains, Phase IV (KMG-IV): sequencing the most valuable type-strain genomes for metagenomic binning, comparative biology and taxonomic classification.</title>
        <authorList>
            <person name="Goeker M."/>
        </authorList>
    </citation>
    <scope>NUCLEOTIDE SEQUENCE [LARGE SCALE GENOMIC DNA]</scope>
    <source>
        <strain evidence="2 3">DSM 45533</strain>
    </source>
</reference>
<dbReference type="EMBL" id="JACDUR010000005">
    <property type="protein sequence ID" value="MBA2893568.1"/>
    <property type="molecule type" value="Genomic_DNA"/>
</dbReference>
<proteinExistence type="predicted"/>
<dbReference type="InterPro" id="IPR011059">
    <property type="entry name" value="Metal-dep_hydrolase_composite"/>
</dbReference>
<gene>
    <name evidence="2" type="ORF">HNR30_004929</name>
</gene>
<dbReference type="Gene3D" id="2.30.40.10">
    <property type="entry name" value="Urease, subunit C, domain 1"/>
    <property type="match status" value="1"/>
</dbReference>
<dbReference type="AlphaFoldDB" id="A0A7W0CLW8"/>
<evidence type="ECO:0000313" key="2">
    <source>
        <dbReference type="EMBL" id="MBA2893568.1"/>
    </source>
</evidence>
<dbReference type="PANTHER" id="PTHR32027:SF9">
    <property type="entry name" value="BLL3847 PROTEIN"/>
    <property type="match status" value="1"/>
</dbReference>
<dbReference type="GO" id="GO:0004131">
    <property type="term" value="F:cytosine deaminase activity"/>
    <property type="evidence" value="ECO:0007669"/>
    <property type="project" value="UniProtKB-EC"/>
</dbReference>
<dbReference type="InterPro" id="IPR032466">
    <property type="entry name" value="Metal_Hydrolase"/>
</dbReference>
<dbReference type="PANTHER" id="PTHR32027">
    <property type="entry name" value="CYTOSINE DEAMINASE"/>
    <property type="match status" value="1"/>
</dbReference>
<dbReference type="SUPFAM" id="SSF51338">
    <property type="entry name" value="Composite domain of metallo-dependent hydrolases"/>
    <property type="match status" value="1"/>
</dbReference>
<dbReference type="SUPFAM" id="SSF51556">
    <property type="entry name" value="Metallo-dependent hydrolases"/>
    <property type="match status" value="1"/>
</dbReference>
<sequence length="393" mass="41155">MTEVLLRGGTPWGADGPADVLVRDGRIATDPVDPAVIDISGQFVLPALVEAHCHLDKTLYGGPWIPHSADDTLAGRIGNDLSRRAELGVPSEARIAALLRTMRSYGTAHVRSHTDIDPEVGLRGVEAVSAAAAEVGMPVQQVAFPQHGVLTNPGTLDLLEEALKSGVAAIGGLDPAGIDRDPVRHLDLIFALADRYGAFLDIHLHDGGTLGAWELELIAERTRALGLGGRVTVSHAYALGQVDDAHQDRLAAVLADAGVALATAAVYSFPVPPLKRVLDAGVVVACGHDGIRDLWGPYGSGDMLERAMHLAYRSTFRRDEDIALALRAATYGGAEVLGLADYGLSVGCRADLVVVPVSSAAEAVVTRPPRTLVMISGKVVHSLVSEGGGVLHN</sequence>
<dbReference type="CDD" id="cd01293">
    <property type="entry name" value="Bact_CD"/>
    <property type="match status" value="1"/>
</dbReference>
<dbReference type="NCBIfam" id="NF004636">
    <property type="entry name" value="PRK05985.1"/>
    <property type="match status" value="1"/>
</dbReference>
<evidence type="ECO:0000313" key="3">
    <source>
        <dbReference type="Proteomes" id="UP000530928"/>
    </source>
</evidence>
<organism evidence="2 3">
    <name type="scientific">Nonomuraea soli</name>
    <dbReference type="NCBI Taxonomy" id="1032476"/>
    <lineage>
        <taxon>Bacteria</taxon>
        <taxon>Bacillati</taxon>
        <taxon>Actinomycetota</taxon>
        <taxon>Actinomycetes</taxon>
        <taxon>Streptosporangiales</taxon>
        <taxon>Streptosporangiaceae</taxon>
        <taxon>Nonomuraea</taxon>
    </lineage>
</organism>
<feature type="domain" description="Amidohydrolase 3" evidence="1">
    <location>
        <begin position="92"/>
        <end position="381"/>
    </location>
</feature>
<dbReference type="Pfam" id="PF07969">
    <property type="entry name" value="Amidohydro_3"/>
    <property type="match status" value="1"/>
</dbReference>
<dbReference type="InterPro" id="IPR013108">
    <property type="entry name" value="Amidohydro_3"/>
</dbReference>
<comment type="caution">
    <text evidence="2">The sequence shown here is derived from an EMBL/GenBank/DDBJ whole genome shotgun (WGS) entry which is preliminary data.</text>
</comment>
<dbReference type="Proteomes" id="UP000530928">
    <property type="component" value="Unassembled WGS sequence"/>
</dbReference>
<dbReference type="InterPro" id="IPR052349">
    <property type="entry name" value="Metallo-hydrolase_Enzymes"/>
</dbReference>
<keyword evidence="2" id="KW-0378">Hydrolase</keyword>